<dbReference type="EMBL" id="FR824114">
    <property type="protein sequence ID" value="CCA19351.1"/>
    <property type="molecule type" value="Genomic_DNA"/>
</dbReference>
<reference evidence="1" key="1">
    <citation type="journal article" date="2011" name="PLoS Biol.">
        <title>Gene gain and loss during evolution of obligate parasitism in the white rust pathogen of Arabidopsis thaliana.</title>
        <authorList>
            <person name="Kemen E."/>
            <person name="Gardiner A."/>
            <person name="Schultz-Larsen T."/>
            <person name="Kemen A.C."/>
            <person name="Balmuth A.L."/>
            <person name="Robert-Seilaniantz A."/>
            <person name="Bailey K."/>
            <person name="Holub E."/>
            <person name="Studholme D.J."/>
            <person name="Maclean D."/>
            <person name="Jones J.D."/>
        </authorList>
    </citation>
    <scope>NUCLEOTIDE SEQUENCE</scope>
</reference>
<reference evidence="1" key="2">
    <citation type="submission" date="2011-02" db="EMBL/GenBank/DDBJ databases">
        <authorList>
            <person name="MacLean D."/>
        </authorList>
    </citation>
    <scope>NUCLEOTIDE SEQUENCE</scope>
</reference>
<gene>
    <name evidence="1" type="primary">AlNc14C69G4792</name>
    <name evidence="1" type="ORF">ALNC14_054940</name>
</gene>
<accession>F0WDS4</accession>
<evidence type="ECO:0000313" key="1">
    <source>
        <dbReference type="EMBL" id="CCA19351.1"/>
    </source>
</evidence>
<proteinExistence type="predicted"/>
<sequence length="104" mass="12017">MTKIILTIGQNHTYHSHECKVYTLPCVYFPLLYTTSHITTILTIFCKFQFSPACIPLQLWYCVPVVYQLCTVLFKASNGSEVGLIMVWHIEKNIVKTMQSIFPK</sequence>
<name>F0WDS4_9STRA</name>
<dbReference type="HOGENOM" id="CLU_2255196_0_0_1"/>
<organism evidence="1">
    <name type="scientific">Albugo laibachii Nc14</name>
    <dbReference type="NCBI Taxonomy" id="890382"/>
    <lineage>
        <taxon>Eukaryota</taxon>
        <taxon>Sar</taxon>
        <taxon>Stramenopiles</taxon>
        <taxon>Oomycota</taxon>
        <taxon>Peronosporomycetes</taxon>
        <taxon>Albuginales</taxon>
        <taxon>Albuginaceae</taxon>
        <taxon>Albugo</taxon>
    </lineage>
</organism>
<dbReference type="AlphaFoldDB" id="F0WDS4"/>
<protein>
    <submittedName>
        <fullName evidence="1">AlNc14C69G4792 protein</fullName>
    </submittedName>
</protein>